<dbReference type="Proteomes" id="UP000190080">
    <property type="component" value="Unassembled WGS sequence"/>
</dbReference>
<sequence>MKNKKIAVSIILCIFVLMVNVSMVEAKIHKNNSKKYCLTSIHNNTPSDIDIGTIK</sequence>
<comment type="caution">
    <text evidence="1">The sequence shown here is derived from an EMBL/GenBank/DDBJ whole genome shotgun (WGS) entry which is preliminary data.</text>
</comment>
<name>A0A1V4IJD1_9CLOT</name>
<dbReference type="AlphaFoldDB" id="A0A1V4IJD1"/>
<keyword evidence="2" id="KW-1185">Reference proteome</keyword>
<dbReference type="RefSeq" id="WP_169911644.1">
    <property type="nucleotide sequence ID" value="NZ_MZGV01000037.1"/>
</dbReference>
<evidence type="ECO:0000313" key="1">
    <source>
        <dbReference type="EMBL" id="OPJ59934.1"/>
    </source>
</evidence>
<proteinExistence type="predicted"/>
<dbReference type="STRING" id="1450648.CLORY_30260"/>
<accession>A0A1V4IJD1</accession>
<dbReference type="EMBL" id="MZGV01000037">
    <property type="protein sequence ID" value="OPJ59934.1"/>
    <property type="molecule type" value="Genomic_DNA"/>
</dbReference>
<organism evidence="1 2">
    <name type="scientific">Clostridium oryzae</name>
    <dbReference type="NCBI Taxonomy" id="1450648"/>
    <lineage>
        <taxon>Bacteria</taxon>
        <taxon>Bacillati</taxon>
        <taxon>Bacillota</taxon>
        <taxon>Clostridia</taxon>
        <taxon>Eubacteriales</taxon>
        <taxon>Clostridiaceae</taxon>
        <taxon>Clostridium</taxon>
    </lineage>
</organism>
<reference evidence="1 2" key="1">
    <citation type="submission" date="2017-03" db="EMBL/GenBank/DDBJ databases">
        <title>Genome sequence of Clostridium oryzae DSM 28571.</title>
        <authorList>
            <person name="Poehlein A."/>
            <person name="Daniel R."/>
        </authorList>
    </citation>
    <scope>NUCLEOTIDE SEQUENCE [LARGE SCALE GENOMIC DNA]</scope>
    <source>
        <strain evidence="1 2">DSM 28571</strain>
    </source>
</reference>
<protein>
    <submittedName>
        <fullName evidence="1">Uncharacterized protein</fullName>
    </submittedName>
</protein>
<evidence type="ECO:0000313" key="2">
    <source>
        <dbReference type="Proteomes" id="UP000190080"/>
    </source>
</evidence>
<gene>
    <name evidence="1" type="ORF">CLORY_30260</name>
</gene>